<evidence type="ECO:0000313" key="1">
    <source>
        <dbReference type="EMBL" id="TWT60315.1"/>
    </source>
</evidence>
<dbReference type="AlphaFoldDB" id="A0A5C5XDW4"/>
<dbReference type="EMBL" id="SJPG01000001">
    <property type="protein sequence ID" value="TWT60315.1"/>
    <property type="molecule type" value="Genomic_DNA"/>
</dbReference>
<dbReference type="OrthoDB" id="252515at2"/>
<proteinExistence type="predicted"/>
<protein>
    <submittedName>
        <fullName evidence="1">Uncharacterized protein</fullName>
    </submittedName>
</protein>
<reference evidence="1 2" key="1">
    <citation type="submission" date="2019-02" db="EMBL/GenBank/DDBJ databases">
        <title>Deep-cultivation of Planctomycetes and their phenomic and genomic characterization uncovers novel biology.</title>
        <authorList>
            <person name="Wiegand S."/>
            <person name="Jogler M."/>
            <person name="Boedeker C."/>
            <person name="Pinto D."/>
            <person name="Vollmers J."/>
            <person name="Rivas-Marin E."/>
            <person name="Kohn T."/>
            <person name="Peeters S.H."/>
            <person name="Heuer A."/>
            <person name="Rast P."/>
            <person name="Oberbeckmann S."/>
            <person name="Bunk B."/>
            <person name="Jeske O."/>
            <person name="Meyerdierks A."/>
            <person name="Storesund J.E."/>
            <person name="Kallscheuer N."/>
            <person name="Luecker S."/>
            <person name="Lage O.M."/>
            <person name="Pohl T."/>
            <person name="Merkel B.J."/>
            <person name="Hornburger P."/>
            <person name="Mueller R.-W."/>
            <person name="Bruemmer F."/>
            <person name="Labrenz M."/>
            <person name="Spormann A.M."/>
            <person name="Op Den Camp H."/>
            <person name="Overmann J."/>
            <person name="Amann R."/>
            <person name="Jetten M.S.M."/>
            <person name="Mascher T."/>
            <person name="Medema M.H."/>
            <person name="Devos D.P."/>
            <person name="Kaster A.-K."/>
            <person name="Ovreas L."/>
            <person name="Rohde M."/>
            <person name="Galperin M.Y."/>
            <person name="Jogler C."/>
        </authorList>
    </citation>
    <scope>NUCLEOTIDE SEQUENCE [LARGE SCALE GENOMIC DNA]</scope>
    <source>
        <strain evidence="1 2">Pan54</strain>
    </source>
</reference>
<gene>
    <name evidence="1" type="ORF">Pan54_10290</name>
</gene>
<evidence type="ECO:0000313" key="2">
    <source>
        <dbReference type="Proteomes" id="UP000316095"/>
    </source>
</evidence>
<comment type="caution">
    <text evidence="1">The sequence shown here is derived from an EMBL/GenBank/DDBJ whole genome shotgun (WGS) entry which is preliminary data.</text>
</comment>
<dbReference type="Proteomes" id="UP000316095">
    <property type="component" value="Unassembled WGS sequence"/>
</dbReference>
<dbReference type="RefSeq" id="WP_146502456.1">
    <property type="nucleotide sequence ID" value="NZ_SJPG01000001.1"/>
</dbReference>
<sequence length="297" mass="32972">MTASASHLDLYSPSSSKNAVLLRIRWCLVLGIVCAAAFAGCQITDFEGTSQQGKSLLNPITPGMETVQLDIVYVERDAEDPLLSKFVWEEIDQVGTVDLETRSRLRDQGFRVGLVGLTPPRTLQRLLGLKNEITDSAGTSRHTDLIGRQTFLPSGGTTSIQTSMPVPEMKVLLTGSKEPIVLSDAHGVLHTEVERLQDGWIKLHLTPEIHYGSSQLRPVASGNQFQYQGGQQIEQLRDLSFTVTMNVGEMLILSADENAEDQIAGKFFINQNGQRDRRYMVAIRLTDMKKIQPLYEN</sequence>
<name>A0A5C5XDW4_9PLAN</name>
<accession>A0A5C5XDW4</accession>
<keyword evidence="2" id="KW-1185">Reference proteome</keyword>
<organism evidence="1 2">
    <name type="scientific">Rubinisphaera italica</name>
    <dbReference type="NCBI Taxonomy" id="2527969"/>
    <lineage>
        <taxon>Bacteria</taxon>
        <taxon>Pseudomonadati</taxon>
        <taxon>Planctomycetota</taxon>
        <taxon>Planctomycetia</taxon>
        <taxon>Planctomycetales</taxon>
        <taxon>Planctomycetaceae</taxon>
        <taxon>Rubinisphaera</taxon>
    </lineage>
</organism>